<dbReference type="InterPro" id="IPR036291">
    <property type="entry name" value="NAD(P)-bd_dom_sf"/>
</dbReference>
<dbReference type="EMBL" id="CADCWM010001236">
    <property type="protein sequence ID" value="CAA9590141.1"/>
    <property type="molecule type" value="Genomic_DNA"/>
</dbReference>
<dbReference type="GO" id="GO:0008270">
    <property type="term" value="F:zinc ion binding"/>
    <property type="evidence" value="ECO:0007669"/>
    <property type="project" value="InterPro"/>
</dbReference>
<keyword evidence="3 7" id="KW-0560">Oxidoreductase</keyword>
<evidence type="ECO:0000313" key="7">
    <source>
        <dbReference type="EMBL" id="CAA9590141.1"/>
    </source>
</evidence>
<dbReference type="Pfam" id="PF08240">
    <property type="entry name" value="ADH_N"/>
    <property type="match status" value="1"/>
</dbReference>
<feature type="region of interest" description="Disordered" evidence="5">
    <location>
        <begin position="1"/>
        <end position="24"/>
    </location>
</feature>
<dbReference type="SUPFAM" id="SSF51735">
    <property type="entry name" value="NAD(P)-binding Rossmann-fold domains"/>
    <property type="match status" value="1"/>
</dbReference>
<dbReference type="Gene3D" id="3.90.180.10">
    <property type="entry name" value="Medium-chain alcohol dehydrogenases, catalytic domain"/>
    <property type="match status" value="1"/>
</dbReference>
<dbReference type="Pfam" id="PF00107">
    <property type="entry name" value="ADH_zinc_N"/>
    <property type="match status" value="1"/>
</dbReference>
<dbReference type="InterPro" id="IPR020843">
    <property type="entry name" value="ER"/>
</dbReference>
<proteinExistence type="inferred from homology"/>
<evidence type="ECO:0000256" key="3">
    <source>
        <dbReference type="ARBA" id="ARBA00023002"/>
    </source>
</evidence>
<accession>A0A6N3IPF2</accession>
<name>A0A6N3IPF2_9BACT</name>
<evidence type="ECO:0000256" key="4">
    <source>
        <dbReference type="RuleBase" id="RU361277"/>
    </source>
</evidence>
<sequence>MAASTSSMRAVRYHGPGEPFHNDEIPVPQPGAGEALVRVGAAGICHTELHLRHGVLNLGVAPLVPGHEIAGEVAAVGPGVDAVRPGDRVAVYYYVGCGRCSWCRQGQENLCRDVVDQFGFTADGGWAEYVVVPARNLVPLPDGLTVEEAAALGCSATTALHAVRSVADVRLGETVVVYGVGAVGYALIQLCRLAGARVIAVGRTPAKLALAAELGADVTINADELNPAVETLRLTGDEGADVVFELVGITETMERSVAMLRRRGRLVFIGYS</sequence>
<dbReference type="AlphaFoldDB" id="A0A6N3IPF2"/>
<feature type="non-terminal residue" evidence="7">
    <location>
        <position position="272"/>
    </location>
</feature>
<dbReference type="InterPro" id="IPR013149">
    <property type="entry name" value="ADH-like_C"/>
</dbReference>
<comment type="cofactor">
    <cofactor evidence="4">
        <name>Zn(2+)</name>
        <dbReference type="ChEBI" id="CHEBI:29105"/>
    </cofactor>
</comment>
<feature type="domain" description="Enoyl reductase (ER)" evidence="6">
    <location>
        <begin position="15"/>
        <end position="268"/>
    </location>
</feature>
<evidence type="ECO:0000256" key="2">
    <source>
        <dbReference type="ARBA" id="ARBA00022833"/>
    </source>
</evidence>
<evidence type="ECO:0000256" key="5">
    <source>
        <dbReference type="SAM" id="MobiDB-lite"/>
    </source>
</evidence>
<dbReference type="InterPro" id="IPR011032">
    <property type="entry name" value="GroES-like_sf"/>
</dbReference>
<reference evidence="7" key="1">
    <citation type="submission" date="2020-02" db="EMBL/GenBank/DDBJ databases">
        <authorList>
            <person name="Meier V. D."/>
        </authorList>
    </citation>
    <scope>NUCLEOTIDE SEQUENCE</scope>
    <source>
        <strain evidence="7">AVDCRST_MAG88</strain>
    </source>
</reference>
<comment type="similarity">
    <text evidence="4">Belongs to the zinc-containing alcohol dehydrogenase family.</text>
</comment>
<dbReference type="PANTHER" id="PTHR43401">
    <property type="entry name" value="L-THREONINE 3-DEHYDROGENASE"/>
    <property type="match status" value="1"/>
</dbReference>
<organism evidence="7">
    <name type="scientific">uncultured Thermomicrobiales bacterium</name>
    <dbReference type="NCBI Taxonomy" id="1645740"/>
    <lineage>
        <taxon>Bacteria</taxon>
        <taxon>Pseudomonadati</taxon>
        <taxon>Thermomicrobiota</taxon>
        <taxon>Thermomicrobia</taxon>
        <taxon>Thermomicrobiales</taxon>
        <taxon>environmental samples</taxon>
    </lineage>
</organism>
<keyword evidence="1 4" id="KW-0479">Metal-binding</keyword>
<evidence type="ECO:0000256" key="1">
    <source>
        <dbReference type="ARBA" id="ARBA00022723"/>
    </source>
</evidence>
<dbReference type="SUPFAM" id="SSF50129">
    <property type="entry name" value="GroES-like"/>
    <property type="match status" value="1"/>
</dbReference>
<keyword evidence="2 4" id="KW-0862">Zinc</keyword>
<dbReference type="InterPro" id="IPR050129">
    <property type="entry name" value="Zn_alcohol_dh"/>
</dbReference>
<dbReference type="PROSITE" id="PS00059">
    <property type="entry name" value="ADH_ZINC"/>
    <property type="match status" value="1"/>
</dbReference>
<gene>
    <name evidence="7" type="ORF">AVDCRST_MAG88-4742</name>
</gene>
<protein>
    <submittedName>
        <fullName evidence="7">Alcohol dehydrogenase class III</fullName>
        <ecNumber evidence="7">1.1.1.1</ecNumber>
    </submittedName>
</protein>
<dbReference type="InterPro" id="IPR002328">
    <property type="entry name" value="ADH_Zn_CS"/>
</dbReference>
<dbReference type="GO" id="GO:0004022">
    <property type="term" value="F:alcohol dehydrogenase (NAD+) activity"/>
    <property type="evidence" value="ECO:0007669"/>
    <property type="project" value="UniProtKB-EC"/>
</dbReference>
<evidence type="ECO:0000259" key="6">
    <source>
        <dbReference type="SMART" id="SM00829"/>
    </source>
</evidence>
<dbReference type="InterPro" id="IPR013154">
    <property type="entry name" value="ADH-like_N"/>
</dbReference>
<dbReference type="EC" id="1.1.1.1" evidence="7"/>
<dbReference type="PANTHER" id="PTHR43401:SF2">
    <property type="entry name" value="L-THREONINE 3-DEHYDROGENASE"/>
    <property type="match status" value="1"/>
</dbReference>
<dbReference type="SMART" id="SM00829">
    <property type="entry name" value="PKS_ER"/>
    <property type="match status" value="1"/>
</dbReference>